<evidence type="ECO:0008006" key="3">
    <source>
        <dbReference type="Google" id="ProtNLM"/>
    </source>
</evidence>
<dbReference type="AlphaFoldDB" id="A0A518K837"/>
<keyword evidence="2" id="KW-1185">Reference proteome</keyword>
<dbReference type="NCBIfam" id="TIGR02595">
    <property type="entry name" value="PEP_CTERM"/>
    <property type="match status" value="1"/>
</dbReference>
<reference evidence="1 2" key="1">
    <citation type="submission" date="2019-02" db="EMBL/GenBank/DDBJ databases">
        <title>Deep-cultivation of Planctomycetes and their phenomic and genomic characterization uncovers novel biology.</title>
        <authorList>
            <person name="Wiegand S."/>
            <person name="Jogler M."/>
            <person name="Boedeker C."/>
            <person name="Pinto D."/>
            <person name="Vollmers J."/>
            <person name="Rivas-Marin E."/>
            <person name="Kohn T."/>
            <person name="Peeters S.H."/>
            <person name="Heuer A."/>
            <person name="Rast P."/>
            <person name="Oberbeckmann S."/>
            <person name="Bunk B."/>
            <person name="Jeske O."/>
            <person name="Meyerdierks A."/>
            <person name="Storesund J.E."/>
            <person name="Kallscheuer N."/>
            <person name="Luecker S."/>
            <person name="Lage O.M."/>
            <person name="Pohl T."/>
            <person name="Merkel B.J."/>
            <person name="Hornburger P."/>
            <person name="Mueller R.-W."/>
            <person name="Bruemmer F."/>
            <person name="Labrenz M."/>
            <person name="Spormann A.M."/>
            <person name="Op den Camp H."/>
            <person name="Overmann J."/>
            <person name="Amann R."/>
            <person name="Jetten M.S.M."/>
            <person name="Mascher T."/>
            <person name="Medema M.H."/>
            <person name="Devos D.P."/>
            <person name="Kaster A.-K."/>
            <person name="Ovreas L."/>
            <person name="Rohde M."/>
            <person name="Galperin M.Y."/>
            <person name="Jogler C."/>
        </authorList>
    </citation>
    <scope>NUCLEOTIDE SEQUENCE [LARGE SCALE GENOMIC DNA]</scope>
    <source>
        <strain evidence="1 2">Spa11</strain>
    </source>
</reference>
<dbReference type="Proteomes" id="UP000316426">
    <property type="component" value="Chromosome"/>
</dbReference>
<name>A0A518K837_9BACT</name>
<sequence length="256" mass="26634">MNTTLRLGLLLGAVAAAQLAGGHDANAQSLLIDFGTDTTYRGISVVNPDSNGNHWNNIATGVFYTDLIDKSGAATTIDLGFSTPVGTDSYNGPAGDTAAGVAATIGATDIDAAALGDLGNVNAAYDFFAETNARFEIQGLDPAKTYNLSFYGSHKFNPDATTVYSVYTDNTYSTLVASTSLDVYEPGSPWLHNRDTVATLTGVAPQASDILYVQFTGAGGDFGYLNAMQITAVPEPTSALLVASVVGLAVARRRTR</sequence>
<dbReference type="KEGG" id="bmei:Spa11_21550"/>
<proteinExistence type="predicted"/>
<evidence type="ECO:0000313" key="1">
    <source>
        <dbReference type="EMBL" id="QDV73956.1"/>
    </source>
</evidence>
<organism evidence="1 2">
    <name type="scientific">Botrimarina mediterranea</name>
    <dbReference type="NCBI Taxonomy" id="2528022"/>
    <lineage>
        <taxon>Bacteria</taxon>
        <taxon>Pseudomonadati</taxon>
        <taxon>Planctomycetota</taxon>
        <taxon>Planctomycetia</taxon>
        <taxon>Pirellulales</taxon>
        <taxon>Lacipirellulaceae</taxon>
        <taxon>Botrimarina</taxon>
    </lineage>
</organism>
<evidence type="ECO:0000313" key="2">
    <source>
        <dbReference type="Proteomes" id="UP000316426"/>
    </source>
</evidence>
<accession>A0A518K837</accession>
<dbReference type="RefSeq" id="WP_145111839.1">
    <property type="nucleotide sequence ID" value="NZ_CP036349.1"/>
</dbReference>
<protein>
    <recommendedName>
        <fullName evidence="3">PEP-CTERM protein-sorting domain-containing protein</fullName>
    </recommendedName>
</protein>
<dbReference type="EMBL" id="CP036349">
    <property type="protein sequence ID" value="QDV73956.1"/>
    <property type="molecule type" value="Genomic_DNA"/>
</dbReference>
<gene>
    <name evidence="1" type="ORF">Spa11_21550</name>
</gene>
<dbReference type="InterPro" id="IPR013424">
    <property type="entry name" value="Ice-binding_C"/>
</dbReference>